<sequence>MHSQSDRKSLSYEADEAAVEAFAGEDDHDSLWIVRNTKVAAALTAEVVPNPCHRACLPLTVASSTTPLVSSFKAFVLQNCFYCFY</sequence>
<evidence type="ECO:0000313" key="1">
    <source>
        <dbReference type="EMBL" id="KAK7372565.1"/>
    </source>
</evidence>
<dbReference type="EMBL" id="JAYMYR010000003">
    <property type="protein sequence ID" value="KAK7372565.1"/>
    <property type="molecule type" value="Genomic_DNA"/>
</dbReference>
<gene>
    <name evidence="1" type="ORF">VNO80_05950</name>
</gene>
<name>A0AAN9NH77_PHACN</name>
<comment type="caution">
    <text evidence="1">The sequence shown here is derived from an EMBL/GenBank/DDBJ whole genome shotgun (WGS) entry which is preliminary data.</text>
</comment>
<proteinExistence type="predicted"/>
<protein>
    <submittedName>
        <fullName evidence="1">Uncharacterized protein</fullName>
    </submittedName>
</protein>
<reference evidence="1 2" key="1">
    <citation type="submission" date="2024-01" db="EMBL/GenBank/DDBJ databases">
        <title>The genomes of 5 underutilized Papilionoideae crops provide insights into root nodulation and disease resistanc.</title>
        <authorList>
            <person name="Jiang F."/>
        </authorList>
    </citation>
    <scope>NUCLEOTIDE SEQUENCE [LARGE SCALE GENOMIC DNA]</scope>
    <source>
        <strain evidence="1">JINMINGXINNONG_FW02</strain>
        <tissue evidence="1">Leaves</tissue>
    </source>
</reference>
<accession>A0AAN9NH77</accession>
<dbReference type="Proteomes" id="UP001374584">
    <property type="component" value="Unassembled WGS sequence"/>
</dbReference>
<evidence type="ECO:0000313" key="2">
    <source>
        <dbReference type="Proteomes" id="UP001374584"/>
    </source>
</evidence>
<dbReference type="AlphaFoldDB" id="A0AAN9NH77"/>
<keyword evidence="2" id="KW-1185">Reference proteome</keyword>
<organism evidence="1 2">
    <name type="scientific">Phaseolus coccineus</name>
    <name type="common">Scarlet runner bean</name>
    <name type="synonym">Phaseolus multiflorus</name>
    <dbReference type="NCBI Taxonomy" id="3886"/>
    <lineage>
        <taxon>Eukaryota</taxon>
        <taxon>Viridiplantae</taxon>
        <taxon>Streptophyta</taxon>
        <taxon>Embryophyta</taxon>
        <taxon>Tracheophyta</taxon>
        <taxon>Spermatophyta</taxon>
        <taxon>Magnoliopsida</taxon>
        <taxon>eudicotyledons</taxon>
        <taxon>Gunneridae</taxon>
        <taxon>Pentapetalae</taxon>
        <taxon>rosids</taxon>
        <taxon>fabids</taxon>
        <taxon>Fabales</taxon>
        <taxon>Fabaceae</taxon>
        <taxon>Papilionoideae</taxon>
        <taxon>50 kb inversion clade</taxon>
        <taxon>NPAAA clade</taxon>
        <taxon>indigoferoid/millettioid clade</taxon>
        <taxon>Phaseoleae</taxon>
        <taxon>Phaseolus</taxon>
    </lineage>
</organism>